<keyword evidence="4 6" id="KW-0472">Membrane</keyword>
<evidence type="ECO:0000256" key="5">
    <source>
        <dbReference type="PIRSR" id="PIRSR604254-1"/>
    </source>
</evidence>
<feature type="transmembrane region" description="Helical" evidence="6">
    <location>
        <begin position="59"/>
        <end position="79"/>
    </location>
</feature>
<organism evidence="7 8">
    <name type="scientific">Methylobacterium radiodurans</name>
    <dbReference type="NCBI Taxonomy" id="2202828"/>
    <lineage>
        <taxon>Bacteria</taxon>
        <taxon>Pseudomonadati</taxon>
        <taxon>Pseudomonadota</taxon>
        <taxon>Alphaproteobacteria</taxon>
        <taxon>Hyphomicrobiales</taxon>
        <taxon>Methylobacteriaceae</taxon>
        <taxon>Methylobacterium</taxon>
    </lineage>
</organism>
<dbReference type="RefSeq" id="WP_109953118.1">
    <property type="nucleotide sequence ID" value="NZ_CP029551.1"/>
</dbReference>
<evidence type="ECO:0000313" key="7">
    <source>
        <dbReference type="EMBL" id="AWN37954.1"/>
    </source>
</evidence>
<dbReference type="PANTHER" id="PTHR20855:SF3">
    <property type="entry name" value="LD03007P"/>
    <property type="match status" value="1"/>
</dbReference>
<feature type="transmembrane region" description="Helical" evidence="6">
    <location>
        <begin position="172"/>
        <end position="192"/>
    </location>
</feature>
<dbReference type="OrthoDB" id="9813689at2"/>
<keyword evidence="5" id="KW-0479">Metal-binding</keyword>
<comment type="subcellular location">
    <subcellularLocation>
        <location evidence="1">Membrane</location>
        <topology evidence="1">Multi-pass membrane protein</topology>
    </subcellularLocation>
</comment>
<dbReference type="Proteomes" id="UP000246058">
    <property type="component" value="Chromosome"/>
</dbReference>
<keyword evidence="2 6" id="KW-0812">Transmembrane</keyword>
<evidence type="ECO:0000256" key="4">
    <source>
        <dbReference type="ARBA" id="ARBA00023136"/>
    </source>
</evidence>
<feature type="binding site" evidence="5">
    <location>
        <position position="203"/>
    </location>
    <ligand>
        <name>Zn(2+)</name>
        <dbReference type="ChEBI" id="CHEBI:29105"/>
    </ligand>
</feature>
<gene>
    <name evidence="7" type="ORF">DK427_21305</name>
</gene>
<feature type="transmembrane region" description="Helical" evidence="6">
    <location>
        <begin position="145"/>
        <end position="166"/>
    </location>
</feature>
<dbReference type="GO" id="GO:0016020">
    <property type="term" value="C:membrane"/>
    <property type="evidence" value="ECO:0007669"/>
    <property type="project" value="UniProtKB-SubCell"/>
</dbReference>
<dbReference type="EMBL" id="CP029551">
    <property type="protein sequence ID" value="AWN37954.1"/>
    <property type="molecule type" value="Genomic_DNA"/>
</dbReference>
<accession>A0A2U8VVV0</accession>
<name>A0A2U8VVV0_9HYPH</name>
<dbReference type="InterPro" id="IPR004254">
    <property type="entry name" value="AdipoR/HlyIII-related"/>
</dbReference>
<proteinExistence type="predicted"/>
<evidence type="ECO:0000256" key="3">
    <source>
        <dbReference type="ARBA" id="ARBA00022989"/>
    </source>
</evidence>
<dbReference type="AlphaFoldDB" id="A0A2U8VVV0"/>
<dbReference type="Pfam" id="PF03006">
    <property type="entry name" value="HlyIII"/>
    <property type="match status" value="1"/>
</dbReference>
<keyword evidence="7" id="KW-0238">DNA-binding</keyword>
<feature type="transmembrane region" description="Helical" evidence="6">
    <location>
        <begin position="91"/>
        <end position="111"/>
    </location>
</feature>
<evidence type="ECO:0000256" key="6">
    <source>
        <dbReference type="SAM" id="Phobius"/>
    </source>
</evidence>
<feature type="transmembrane region" description="Helical" evidence="6">
    <location>
        <begin position="21"/>
        <end position="47"/>
    </location>
</feature>
<evidence type="ECO:0000256" key="1">
    <source>
        <dbReference type="ARBA" id="ARBA00004141"/>
    </source>
</evidence>
<dbReference type="KEGG" id="meti:DK427_21305"/>
<sequence length="228" mass="24415">MFLAEDGRPLTLTWHYTKREILADGVVHGLGVVLGLAGAVALVATSLTAHLGWGERVAVVVYATALVGMLGVSATYNLYPVSPRKWLLRRADHALIYLMIAGTYTPLVTLVGTGPTAWALLAVIWLVASIGIAVKLFFPGRFDRLSIGLYLVLGWSGLLAYESVIAVLQPTALWLLAIGGALYTVGVVFHVWRSLPFQNAIWHAFVLAATACHYGTVWASMSGVAALS</sequence>
<dbReference type="GO" id="GO:0003677">
    <property type="term" value="F:DNA binding"/>
    <property type="evidence" value="ECO:0007669"/>
    <property type="project" value="UniProtKB-KW"/>
</dbReference>
<feature type="transmembrane region" description="Helical" evidence="6">
    <location>
        <begin position="204"/>
        <end position="227"/>
    </location>
</feature>
<feature type="transmembrane region" description="Helical" evidence="6">
    <location>
        <begin position="117"/>
        <end position="138"/>
    </location>
</feature>
<keyword evidence="3 6" id="KW-1133">Transmembrane helix</keyword>
<evidence type="ECO:0000256" key="2">
    <source>
        <dbReference type="ARBA" id="ARBA00022692"/>
    </source>
</evidence>
<dbReference type="PANTHER" id="PTHR20855">
    <property type="entry name" value="ADIPOR/PROGESTIN RECEPTOR-RELATED"/>
    <property type="match status" value="1"/>
</dbReference>
<evidence type="ECO:0000313" key="8">
    <source>
        <dbReference type="Proteomes" id="UP000246058"/>
    </source>
</evidence>
<dbReference type="GO" id="GO:0046872">
    <property type="term" value="F:metal ion binding"/>
    <property type="evidence" value="ECO:0007669"/>
    <property type="project" value="UniProtKB-KW"/>
</dbReference>
<protein>
    <submittedName>
        <fullName evidence="7">DNA-binding protein</fullName>
    </submittedName>
</protein>
<reference evidence="7 8" key="1">
    <citation type="submission" date="2018-05" db="EMBL/GenBank/DDBJ databases">
        <title>Complete Genome Sequence of Methylobacterium sp. 17Sr1-43.</title>
        <authorList>
            <person name="Srinivasan S."/>
        </authorList>
    </citation>
    <scope>NUCLEOTIDE SEQUENCE [LARGE SCALE GENOMIC DNA]</scope>
    <source>
        <strain evidence="7 8">17Sr1-43</strain>
    </source>
</reference>
<keyword evidence="8" id="KW-1185">Reference proteome</keyword>
<keyword evidence="5" id="KW-0862">Zinc</keyword>